<reference evidence="2" key="1">
    <citation type="submission" date="2017-11" db="EMBL/GenBank/DDBJ databases">
        <authorList>
            <person name="Kajale S.C."/>
            <person name="Sharma A."/>
        </authorList>
    </citation>
    <scope>NUCLEOTIDE SEQUENCE</scope>
    <source>
        <strain evidence="2">LS1_42</strain>
    </source>
</reference>
<dbReference type="InterPro" id="IPR003779">
    <property type="entry name" value="CMD-like"/>
</dbReference>
<dbReference type="InterPro" id="IPR004675">
    <property type="entry name" value="AhpD_core"/>
</dbReference>
<evidence type="ECO:0000313" key="3">
    <source>
        <dbReference type="Proteomes" id="UP000766904"/>
    </source>
</evidence>
<dbReference type="AlphaFoldDB" id="A0A8J8TRU6"/>
<evidence type="ECO:0000313" key="2">
    <source>
        <dbReference type="EMBL" id="TYL37897.1"/>
    </source>
</evidence>
<dbReference type="Proteomes" id="UP000766904">
    <property type="component" value="Unassembled WGS sequence"/>
</dbReference>
<dbReference type="GO" id="GO:0051920">
    <property type="term" value="F:peroxiredoxin activity"/>
    <property type="evidence" value="ECO:0007669"/>
    <property type="project" value="InterPro"/>
</dbReference>
<dbReference type="SUPFAM" id="SSF69118">
    <property type="entry name" value="AhpD-like"/>
    <property type="match status" value="1"/>
</dbReference>
<dbReference type="InterPro" id="IPR029032">
    <property type="entry name" value="AhpD-like"/>
</dbReference>
<dbReference type="Pfam" id="PF02627">
    <property type="entry name" value="CMD"/>
    <property type="match status" value="1"/>
</dbReference>
<keyword evidence="3" id="KW-1185">Reference proteome</keyword>
<comment type="caution">
    <text evidence="2">The sequence shown here is derived from an EMBL/GenBank/DDBJ whole genome shotgun (WGS) entry which is preliminary data.</text>
</comment>
<accession>A0A8J8TRU6</accession>
<sequence length="137" mass="15579">MAIQQQPYDETITDIEETLGLVPGYLDAVPEQELVNEWPNMKRFLFGETEIDPKTREFVGLAMAAAIGCEYCRHFHKGAAELHGATEEELSELFFLASYTPRYSAILQAQDYDIDVFKEEVEEIATHLQAQMTAEDD</sequence>
<dbReference type="RefSeq" id="WP_148858669.1">
    <property type="nucleotide sequence ID" value="NZ_PHNJ01000007.1"/>
</dbReference>
<name>A0A8J8TRU6_9EURY</name>
<organism evidence="2 3">
    <name type="scientific">Natronococcus pandeyae</name>
    <dbReference type="NCBI Taxonomy" id="2055836"/>
    <lineage>
        <taxon>Archaea</taxon>
        <taxon>Methanobacteriati</taxon>
        <taxon>Methanobacteriota</taxon>
        <taxon>Stenosarchaea group</taxon>
        <taxon>Halobacteria</taxon>
        <taxon>Halobacteriales</taxon>
        <taxon>Natrialbaceae</taxon>
        <taxon>Natronococcus</taxon>
    </lineage>
</organism>
<dbReference type="Gene3D" id="1.20.1290.10">
    <property type="entry name" value="AhpD-like"/>
    <property type="match status" value="1"/>
</dbReference>
<gene>
    <name evidence="2" type="ORF">CV102_14300</name>
</gene>
<evidence type="ECO:0000259" key="1">
    <source>
        <dbReference type="Pfam" id="PF02627"/>
    </source>
</evidence>
<protein>
    <submittedName>
        <fullName evidence="2">Carboxymuconolactone decarboxylase family protein</fullName>
    </submittedName>
</protein>
<dbReference type="OrthoDB" id="111898at2157"/>
<dbReference type="NCBIfam" id="TIGR00778">
    <property type="entry name" value="ahpD_dom"/>
    <property type="match status" value="1"/>
</dbReference>
<feature type="domain" description="Carboxymuconolactone decarboxylase-like" evidence="1">
    <location>
        <begin position="41"/>
        <end position="109"/>
    </location>
</feature>
<proteinExistence type="predicted"/>
<dbReference type="EMBL" id="PHNJ01000007">
    <property type="protein sequence ID" value="TYL37897.1"/>
    <property type="molecule type" value="Genomic_DNA"/>
</dbReference>